<name>A0A0P6D1M8_9CRUS</name>
<dbReference type="PANTHER" id="PTHR41158:SF2">
    <property type="entry name" value="AGAP010294-PA"/>
    <property type="match status" value="1"/>
</dbReference>
<dbReference type="EMBL" id="GDIQ01084262">
    <property type="protein sequence ID" value="JAN10475.1"/>
    <property type="molecule type" value="Transcribed_RNA"/>
</dbReference>
<keyword evidence="1" id="KW-0732">Signal</keyword>
<gene>
    <name evidence="3" type="ORF">OUZ56_020292</name>
</gene>
<evidence type="ECO:0000313" key="2">
    <source>
        <dbReference type="EMBL" id="JAN10475.1"/>
    </source>
</evidence>
<evidence type="ECO:0000313" key="3">
    <source>
        <dbReference type="EMBL" id="KAK4011178.1"/>
    </source>
</evidence>
<reference evidence="2" key="1">
    <citation type="submission" date="2015-10" db="EMBL/GenBank/DDBJ databases">
        <title>EvidentialGene: Evidence-directed Construction of Complete mRNA Transcriptomes without Genomes.</title>
        <authorList>
            <person name="Gilbert D.G."/>
        </authorList>
    </citation>
    <scope>NUCLEOTIDE SEQUENCE</scope>
</reference>
<dbReference type="EMBL" id="JAOYFB010000003">
    <property type="protein sequence ID" value="KAK4011178.1"/>
    <property type="molecule type" value="Genomic_DNA"/>
</dbReference>
<dbReference type="OrthoDB" id="6331261at2759"/>
<dbReference type="AlphaFoldDB" id="A0A0P6D1M8"/>
<feature type="signal peptide" evidence="1">
    <location>
        <begin position="1"/>
        <end position="18"/>
    </location>
</feature>
<protein>
    <submittedName>
        <fullName evidence="2">Uncharacterized protein</fullName>
    </submittedName>
</protein>
<sequence>MKLAVLGSLAAVATTVMANDQYQQNEDHYEEIIPEDEDPFTSRSLANSPVPLPVLAMLTMMNFFNALQEDWSEEESRDGDLDSNNPPGRFSGVWKRMKGVPGVLYETSSMMAPLTLRYMLSEDSDHPHCQQVMLCELNVKVKQRFGKPGEIAMQLASSMAGYALGGKDAQRYDSLVDAARNGRRGKECHELYPKCPARNESSAVPALLNLASRLIKN</sequence>
<evidence type="ECO:0000313" key="4">
    <source>
        <dbReference type="Proteomes" id="UP001234178"/>
    </source>
</evidence>
<accession>A0A0P6D1M8</accession>
<organism evidence="2">
    <name type="scientific">Daphnia magna</name>
    <dbReference type="NCBI Taxonomy" id="35525"/>
    <lineage>
        <taxon>Eukaryota</taxon>
        <taxon>Metazoa</taxon>
        <taxon>Ecdysozoa</taxon>
        <taxon>Arthropoda</taxon>
        <taxon>Crustacea</taxon>
        <taxon>Branchiopoda</taxon>
        <taxon>Diplostraca</taxon>
        <taxon>Cladocera</taxon>
        <taxon>Anomopoda</taxon>
        <taxon>Daphniidae</taxon>
        <taxon>Daphnia</taxon>
    </lineage>
</organism>
<dbReference type="KEGG" id="dmk:116920345"/>
<reference evidence="3 4" key="2">
    <citation type="journal article" date="2023" name="Nucleic Acids Res.">
        <title>The hologenome of Daphnia magna reveals possible DNA methylation and microbiome-mediated evolution of the host genome.</title>
        <authorList>
            <person name="Chaturvedi A."/>
            <person name="Li X."/>
            <person name="Dhandapani V."/>
            <person name="Marshall H."/>
            <person name="Kissane S."/>
            <person name="Cuenca-Cambronero M."/>
            <person name="Asole G."/>
            <person name="Calvet F."/>
            <person name="Ruiz-Romero M."/>
            <person name="Marangio P."/>
            <person name="Guigo R."/>
            <person name="Rago D."/>
            <person name="Mirbahai L."/>
            <person name="Eastwood N."/>
            <person name="Colbourne J.K."/>
            <person name="Zhou J."/>
            <person name="Mallon E."/>
            <person name="Orsini L."/>
        </authorList>
    </citation>
    <scope>NUCLEOTIDE SEQUENCE [LARGE SCALE GENOMIC DNA]</scope>
    <source>
        <strain evidence="3">LRV0_1</strain>
    </source>
</reference>
<feature type="chain" id="PRO_5007424229" evidence="1">
    <location>
        <begin position="19"/>
        <end position="217"/>
    </location>
</feature>
<keyword evidence="4" id="KW-1185">Reference proteome</keyword>
<dbReference type="PANTHER" id="PTHR41158">
    <property type="entry name" value="AGAP010294-PA"/>
    <property type="match status" value="1"/>
</dbReference>
<dbReference type="Proteomes" id="UP001234178">
    <property type="component" value="Unassembled WGS sequence"/>
</dbReference>
<evidence type="ECO:0000256" key="1">
    <source>
        <dbReference type="SAM" id="SignalP"/>
    </source>
</evidence>
<dbReference type="EMBL" id="GDIQ01084261">
    <property type="protein sequence ID" value="JAN10476.1"/>
    <property type="molecule type" value="Transcribed_RNA"/>
</dbReference>
<proteinExistence type="predicted"/>